<dbReference type="InterPro" id="IPR005793">
    <property type="entry name" value="Formyl_trans_C"/>
</dbReference>
<dbReference type="CDD" id="cd08704">
    <property type="entry name" value="Met_tRNA_FMT_C"/>
    <property type="match status" value="1"/>
</dbReference>
<comment type="caution">
    <text evidence="8">The sequence shown here is derived from an EMBL/GenBank/DDBJ whole genome shotgun (WGS) entry which is preliminary data.</text>
</comment>
<dbReference type="RefSeq" id="WP_183304871.1">
    <property type="nucleotide sequence ID" value="NZ_JACIFD010000012.1"/>
</dbReference>
<evidence type="ECO:0000256" key="4">
    <source>
        <dbReference type="ARBA" id="ARBA00022917"/>
    </source>
</evidence>
<evidence type="ECO:0000313" key="8">
    <source>
        <dbReference type="EMBL" id="MBB4071923.1"/>
    </source>
</evidence>
<gene>
    <name evidence="5" type="primary">fmt</name>
    <name evidence="8" type="ORF">F5897_001246</name>
</gene>
<dbReference type="PANTHER" id="PTHR11138:SF5">
    <property type="entry name" value="METHIONYL-TRNA FORMYLTRANSFERASE, MITOCHONDRIAL"/>
    <property type="match status" value="1"/>
</dbReference>
<dbReference type="HAMAP" id="MF_00182">
    <property type="entry name" value="Formyl_trans"/>
    <property type="match status" value="1"/>
</dbReference>
<dbReference type="InterPro" id="IPR041711">
    <property type="entry name" value="Met-tRNA-FMT_N"/>
</dbReference>
<organism evidence="8 9">
    <name type="scientific">Canibacter oris</name>
    <dbReference type="NCBI Taxonomy" id="1365628"/>
    <lineage>
        <taxon>Bacteria</taxon>
        <taxon>Bacillati</taxon>
        <taxon>Actinomycetota</taxon>
        <taxon>Actinomycetes</taxon>
        <taxon>Micrococcales</taxon>
        <taxon>Microbacteriaceae</taxon>
        <taxon>Canibacter</taxon>
    </lineage>
</organism>
<dbReference type="Pfam" id="PF00551">
    <property type="entry name" value="Formyl_trans_N"/>
    <property type="match status" value="1"/>
</dbReference>
<dbReference type="SUPFAM" id="SSF50486">
    <property type="entry name" value="FMT C-terminal domain-like"/>
    <property type="match status" value="1"/>
</dbReference>
<evidence type="ECO:0000256" key="2">
    <source>
        <dbReference type="ARBA" id="ARBA00012261"/>
    </source>
</evidence>
<feature type="binding site" evidence="5">
    <location>
        <begin position="109"/>
        <end position="112"/>
    </location>
    <ligand>
        <name>(6S)-5,6,7,8-tetrahydrofolate</name>
        <dbReference type="ChEBI" id="CHEBI:57453"/>
    </ligand>
</feature>
<dbReference type="InterPro" id="IPR002376">
    <property type="entry name" value="Formyl_transf_N"/>
</dbReference>
<dbReference type="AlphaFoldDB" id="A0A840DJN8"/>
<comment type="catalytic activity">
    <reaction evidence="5">
        <text>L-methionyl-tRNA(fMet) + (6R)-10-formyltetrahydrofolate = N-formyl-L-methionyl-tRNA(fMet) + (6S)-5,6,7,8-tetrahydrofolate + H(+)</text>
        <dbReference type="Rhea" id="RHEA:24380"/>
        <dbReference type="Rhea" id="RHEA-COMP:9952"/>
        <dbReference type="Rhea" id="RHEA-COMP:9953"/>
        <dbReference type="ChEBI" id="CHEBI:15378"/>
        <dbReference type="ChEBI" id="CHEBI:57453"/>
        <dbReference type="ChEBI" id="CHEBI:78530"/>
        <dbReference type="ChEBI" id="CHEBI:78844"/>
        <dbReference type="ChEBI" id="CHEBI:195366"/>
        <dbReference type="EC" id="2.1.2.9"/>
    </reaction>
</comment>
<keyword evidence="3 5" id="KW-0808">Transferase</keyword>
<accession>A0A840DJN8</accession>
<comment type="similarity">
    <text evidence="1 5">Belongs to the Fmt family.</text>
</comment>
<dbReference type="SUPFAM" id="SSF53328">
    <property type="entry name" value="Formyltransferase"/>
    <property type="match status" value="1"/>
</dbReference>
<dbReference type="InterPro" id="IPR011034">
    <property type="entry name" value="Formyl_transferase-like_C_sf"/>
</dbReference>
<feature type="domain" description="Formyl transferase C-terminal" evidence="7">
    <location>
        <begin position="202"/>
        <end position="307"/>
    </location>
</feature>
<evidence type="ECO:0000256" key="5">
    <source>
        <dbReference type="HAMAP-Rule" id="MF_00182"/>
    </source>
</evidence>
<name>A0A840DJN8_9MICO</name>
<protein>
    <recommendedName>
        <fullName evidence="2 5">Methionyl-tRNA formyltransferase</fullName>
        <ecNumber evidence="2 5">2.1.2.9</ecNumber>
    </recommendedName>
</protein>
<dbReference type="Proteomes" id="UP000571183">
    <property type="component" value="Unassembled WGS sequence"/>
</dbReference>
<reference evidence="8" key="1">
    <citation type="submission" date="2020-08" db="EMBL/GenBank/DDBJ databases">
        <title>Sequencing the genomes of 1000 actinobacteria strains.</title>
        <authorList>
            <person name="Klenk H.-P."/>
        </authorList>
    </citation>
    <scope>NUCLEOTIDE SEQUENCE [LARGE SCALE GENOMIC DNA]</scope>
    <source>
        <strain evidence="8">DSM 27064</strain>
    </source>
</reference>
<evidence type="ECO:0000259" key="6">
    <source>
        <dbReference type="Pfam" id="PF00551"/>
    </source>
</evidence>
<evidence type="ECO:0000259" key="7">
    <source>
        <dbReference type="Pfam" id="PF02911"/>
    </source>
</evidence>
<keyword evidence="4 5" id="KW-0648">Protein biosynthesis</keyword>
<comment type="function">
    <text evidence="5">Attaches a formyl group to the free amino group of methionyl-tRNA(fMet). The formyl group appears to play a dual role in the initiator identity of N-formylmethionyl-tRNA by promoting its recognition by IF2 and preventing the misappropriation of this tRNA by the elongation apparatus.</text>
</comment>
<dbReference type="CDD" id="cd08646">
    <property type="entry name" value="FMT_core_Met-tRNA-FMT_N"/>
    <property type="match status" value="1"/>
</dbReference>
<dbReference type="InterPro" id="IPR044135">
    <property type="entry name" value="Met-tRNA-FMT_C"/>
</dbReference>
<dbReference type="GO" id="GO:0005829">
    <property type="term" value="C:cytosol"/>
    <property type="evidence" value="ECO:0007669"/>
    <property type="project" value="TreeGrafter"/>
</dbReference>
<sequence length="315" mass="33412">MRIVFAGTPAVALPTLAALIQHPAHQVVGVLTRTDAPQGRKRVLTQSPVAELAAAHDIPTLKANRLDDEATTWVRQLQPDIGVVVAYGALLREELLQTPRLGWINLHFSALPAWRGAAPVQRALMAGETTIGIDVFRLVAELDAGDIVARDSYQATPGQSAGEVLQEMAAAGSTTVFKALDELAANPAAGTAQQGEVSYAHKLQRTDGLLDFAQPAAAVLARWAGVTPEPGAYVEFEGAALKLVQLQPLTVEQQQRFARLAQPLKPGEAIIWEKQMLIACGAGAVLAPLVQQAGKKAMQGSDWLRGRGAKAELNG</sequence>
<proteinExistence type="inferred from homology"/>
<dbReference type="GO" id="GO:0004479">
    <property type="term" value="F:methionyl-tRNA formyltransferase activity"/>
    <property type="evidence" value="ECO:0007669"/>
    <property type="project" value="UniProtKB-UniRule"/>
</dbReference>
<evidence type="ECO:0000313" key="9">
    <source>
        <dbReference type="Proteomes" id="UP000571183"/>
    </source>
</evidence>
<dbReference type="PANTHER" id="PTHR11138">
    <property type="entry name" value="METHIONYL-TRNA FORMYLTRANSFERASE"/>
    <property type="match status" value="1"/>
</dbReference>
<dbReference type="EC" id="2.1.2.9" evidence="2 5"/>
<dbReference type="NCBIfam" id="TIGR00460">
    <property type="entry name" value="fmt"/>
    <property type="match status" value="1"/>
</dbReference>
<feature type="domain" description="Formyl transferase N-terminal" evidence="6">
    <location>
        <begin position="1"/>
        <end position="178"/>
    </location>
</feature>
<evidence type="ECO:0000256" key="1">
    <source>
        <dbReference type="ARBA" id="ARBA00010699"/>
    </source>
</evidence>
<dbReference type="InterPro" id="IPR005794">
    <property type="entry name" value="Fmt"/>
</dbReference>
<evidence type="ECO:0000256" key="3">
    <source>
        <dbReference type="ARBA" id="ARBA00022679"/>
    </source>
</evidence>
<dbReference type="InterPro" id="IPR036477">
    <property type="entry name" value="Formyl_transf_N_sf"/>
</dbReference>
<dbReference type="EMBL" id="JACIFD010000012">
    <property type="protein sequence ID" value="MBB4071923.1"/>
    <property type="molecule type" value="Genomic_DNA"/>
</dbReference>
<dbReference type="Pfam" id="PF02911">
    <property type="entry name" value="Formyl_trans_C"/>
    <property type="match status" value="1"/>
</dbReference>
<dbReference type="Gene3D" id="3.40.50.12230">
    <property type="match status" value="1"/>
</dbReference>
<keyword evidence="9" id="KW-1185">Reference proteome</keyword>